<dbReference type="InterPro" id="IPR049450">
    <property type="entry name" value="ACOT8-like_C"/>
</dbReference>
<gene>
    <name evidence="3" type="ORF">GY24_03510</name>
</gene>
<dbReference type="SUPFAM" id="SSF54637">
    <property type="entry name" value="Thioesterase/thiol ester dehydrase-isomerase"/>
    <property type="match status" value="1"/>
</dbReference>
<name>A0ABX5AYK3_9MICO</name>
<feature type="domain" description="Acyl-CoA thioesterase-like C-terminal" evidence="2">
    <location>
        <begin position="134"/>
        <end position="264"/>
    </location>
</feature>
<dbReference type="InterPro" id="IPR029069">
    <property type="entry name" value="HotDog_dom_sf"/>
</dbReference>
<keyword evidence="4" id="KW-1185">Reference proteome</keyword>
<comment type="caution">
    <text evidence="3">The sequence shown here is derived from an EMBL/GenBank/DDBJ whole genome shotgun (WGS) entry which is preliminary data.</text>
</comment>
<reference evidence="3 4" key="1">
    <citation type="journal article" date="2008" name="Int. J. Syst. Evol. Microbiol.">
        <title>Leifsonia pindariensis sp. nov., isolated from the Pindari glacier of the Indian Himalayas, and emended description of the genus Leifsonia.</title>
        <authorList>
            <person name="Reddy G.S."/>
            <person name="Prabagaran S.R."/>
            <person name="Shivaji S."/>
        </authorList>
    </citation>
    <scope>NUCLEOTIDE SEQUENCE [LARGE SCALE GENOMIC DNA]</scope>
    <source>
        <strain evidence="3 4">PON 10</strain>
    </source>
</reference>
<dbReference type="EMBL" id="MPZN01000006">
    <property type="protein sequence ID" value="PPL19983.1"/>
    <property type="molecule type" value="Genomic_DNA"/>
</dbReference>
<dbReference type="Pfam" id="PF13622">
    <property type="entry name" value="4HBT_3"/>
    <property type="match status" value="1"/>
</dbReference>
<dbReference type="RefSeq" id="WP_104474387.1">
    <property type="nucleotide sequence ID" value="NZ_MPZN01000006.1"/>
</dbReference>
<evidence type="ECO:0000259" key="1">
    <source>
        <dbReference type="Pfam" id="PF13622"/>
    </source>
</evidence>
<evidence type="ECO:0000313" key="3">
    <source>
        <dbReference type="EMBL" id="PPL19983.1"/>
    </source>
</evidence>
<protein>
    <submittedName>
        <fullName evidence="3">Thioesterase</fullName>
    </submittedName>
</protein>
<dbReference type="InterPro" id="IPR042171">
    <property type="entry name" value="Acyl-CoA_hotdog"/>
</dbReference>
<evidence type="ECO:0000259" key="2">
    <source>
        <dbReference type="Pfam" id="PF20789"/>
    </source>
</evidence>
<sequence>MTENRAPVSAYFEPVGPARYRPTIRAQGAWNPGEIHFSPLGGLLVHEIDKHRMTQHGAVNTLRLGRVGFDILGFLAAEEIEIQVETIRPGHTIELIEARARIAGRTAAVGRAWFSAAGDTTAVAGGAPAPMPAPETCLPWSMRETWPGGFVESLETRVARPPIPGRATVWQRTGTVLVAGERASAHAAYIALVDTANGVAVRQRPTEWMFPNLDLTVHLHRQPLGDWVGLDTTVTFGSDGQGLTSTVLHDAAGAIGRAEQLLTVRPLGGAAAG</sequence>
<proteinExistence type="predicted"/>
<dbReference type="Gene3D" id="2.40.160.210">
    <property type="entry name" value="Acyl-CoA thioesterase, double hotdog domain"/>
    <property type="match status" value="1"/>
</dbReference>
<dbReference type="Pfam" id="PF20789">
    <property type="entry name" value="4HBT_3C"/>
    <property type="match status" value="1"/>
</dbReference>
<accession>A0ABX5AYK3</accession>
<evidence type="ECO:0000313" key="4">
    <source>
        <dbReference type="Proteomes" id="UP000237755"/>
    </source>
</evidence>
<organism evidence="3 4">
    <name type="scientific">Microterricola pindariensis</name>
    <dbReference type="NCBI Taxonomy" id="478010"/>
    <lineage>
        <taxon>Bacteria</taxon>
        <taxon>Bacillati</taxon>
        <taxon>Actinomycetota</taxon>
        <taxon>Actinomycetes</taxon>
        <taxon>Micrococcales</taxon>
        <taxon>Microbacteriaceae</taxon>
        <taxon>Microterricola</taxon>
    </lineage>
</organism>
<feature type="domain" description="Acyl-CoA thioesterase-like N-terminal HotDog" evidence="1">
    <location>
        <begin position="28"/>
        <end position="114"/>
    </location>
</feature>
<dbReference type="Proteomes" id="UP000237755">
    <property type="component" value="Unassembled WGS sequence"/>
</dbReference>
<dbReference type="InterPro" id="IPR049449">
    <property type="entry name" value="TesB_ACOT8-like_N"/>
</dbReference>